<protein>
    <submittedName>
        <fullName evidence="3">Alkaline phosphatase family protein</fullName>
    </submittedName>
</protein>
<gene>
    <name evidence="3" type="ORF">I4J89_11285</name>
</gene>
<organism evidence="3 4">
    <name type="scientific">Actinoplanes aureus</name>
    <dbReference type="NCBI Taxonomy" id="2792083"/>
    <lineage>
        <taxon>Bacteria</taxon>
        <taxon>Bacillati</taxon>
        <taxon>Actinomycetota</taxon>
        <taxon>Actinomycetes</taxon>
        <taxon>Micromonosporales</taxon>
        <taxon>Micromonosporaceae</taxon>
        <taxon>Actinoplanes</taxon>
    </lineage>
</organism>
<dbReference type="Gene3D" id="3.60.21.70">
    <property type="entry name" value="PhoD-like phosphatase"/>
    <property type="match status" value="1"/>
</dbReference>
<dbReference type="Proteomes" id="UP000598146">
    <property type="component" value="Unassembled WGS sequence"/>
</dbReference>
<dbReference type="InterPro" id="IPR056702">
    <property type="entry name" value="DUF7800"/>
</dbReference>
<feature type="domain" description="DUF7800" evidence="2">
    <location>
        <begin position="3"/>
        <end position="91"/>
    </location>
</feature>
<evidence type="ECO:0000313" key="3">
    <source>
        <dbReference type="EMBL" id="MBG0562045.1"/>
    </source>
</evidence>
<dbReference type="InterPro" id="IPR029052">
    <property type="entry name" value="Metallo-depent_PP-like"/>
</dbReference>
<dbReference type="CDD" id="cd07389">
    <property type="entry name" value="MPP_PhoD"/>
    <property type="match status" value="1"/>
</dbReference>
<dbReference type="SUPFAM" id="SSF56300">
    <property type="entry name" value="Metallo-dependent phosphatases"/>
    <property type="match status" value="1"/>
</dbReference>
<evidence type="ECO:0000259" key="2">
    <source>
        <dbReference type="Pfam" id="PF25077"/>
    </source>
</evidence>
<dbReference type="Pfam" id="PF09423">
    <property type="entry name" value="PhoD"/>
    <property type="match status" value="1"/>
</dbReference>
<dbReference type="AlphaFoldDB" id="A0A931CBV2"/>
<sequence>MTAQLLIGPVLRRVDGDSATLWLETSEPAEVRVEVDGGGAGSASTFSAYGHHYALVIVTGLAPDSAHPYRLTLDDRVAWPAADSPYPAPVIRTRATDDRDQPVSLVFGSCREATPEATRRRLPPDALDALSRRLMADPAARPDLLVLLGDQVYADEPSKKVRRFLRLRRRNGHHGPVDQVVAFEEYTKLYLESWRDPEVRWLFSTVPSVMIFDDHELIDDWNTSASWRADMARQSWWRDRISGGLASYWIYQHLGNMSPDELAADPLFQKVSTADDATDLLRDFGRRVDEPESAENTDQPYQWSFALDLGRTRLIVLDNRCNRVLTPGARAMLPAVEWDWFLDRAHGDYDHLVVGSSLPWLMPPAIHHLEAWNERTAESHRPRTAAFGEKVRRAFDLEHWAAFGKSFDALGELFRRLGEGGPEAPGHRVGAGGAYAAPSSISVLSGDVHHSYVARADFGHAMATPVMQLTCSPIHNEVPLPMRPLMRISWSRAVARVARGLPKAAGVRKPRLRWKRLAGPYFGNAVGTLTLDGQVATARIEGTTRAGELYDVARVDYRPENGRR</sequence>
<keyword evidence="4" id="KW-1185">Reference proteome</keyword>
<dbReference type="PANTHER" id="PTHR37031:SF2">
    <property type="entry name" value="PHOD-LIKE PHOSPHATASE METALLOPHOSPHATASE DOMAIN-CONTAINING PROTEIN"/>
    <property type="match status" value="1"/>
</dbReference>
<accession>A0A931CBV2</accession>
<reference evidence="3" key="1">
    <citation type="submission" date="2020-11" db="EMBL/GenBank/DDBJ databases">
        <title>Isolation and identification of active actinomycetes.</title>
        <authorList>
            <person name="Sun X."/>
        </authorList>
    </citation>
    <scope>NUCLEOTIDE SEQUENCE</scope>
    <source>
        <strain evidence="3">NEAU-A11</strain>
    </source>
</reference>
<dbReference type="EMBL" id="JADQTO010000004">
    <property type="protein sequence ID" value="MBG0562045.1"/>
    <property type="molecule type" value="Genomic_DNA"/>
</dbReference>
<proteinExistence type="predicted"/>
<dbReference type="RefSeq" id="WP_196413820.1">
    <property type="nucleotide sequence ID" value="NZ_JADQTO010000004.1"/>
</dbReference>
<comment type="caution">
    <text evidence="3">The sequence shown here is derived from an EMBL/GenBank/DDBJ whole genome shotgun (WGS) entry which is preliminary data.</text>
</comment>
<name>A0A931CBV2_9ACTN</name>
<evidence type="ECO:0000313" key="4">
    <source>
        <dbReference type="Proteomes" id="UP000598146"/>
    </source>
</evidence>
<dbReference type="InterPro" id="IPR038607">
    <property type="entry name" value="PhoD-like_sf"/>
</dbReference>
<dbReference type="InterPro" id="IPR018946">
    <property type="entry name" value="PhoD-like_MPP"/>
</dbReference>
<dbReference type="Pfam" id="PF25077">
    <property type="entry name" value="DUF7800"/>
    <property type="match status" value="1"/>
</dbReference>
<evidence type="ECO:0000259" key="1">
    <source>
        <dbReference type="Pfam" id="PF09423"/>
    </source>
</evidence>
<dbReference type="PANTHER" id="PTHR37031">
    <property type="entry name" value="METALLOPHOSPHATASE BINDING DOMAIN PROTEIN"/>
    <property type="match status" value="1"/>
</dbReference>
<feature type="domain" description="PhoD-like phosphatase metallophosphatase" evidence="1">
    <location>
        <begin position="138"/>
        <end position="249"/>
    </location>
</feature>